<dbReference type="EMBL" id="JAODUP010000146">
    <property type="protein sequence ID" value="KAK2159780.1"/>
    <property type="molecule type" value="Genomic_DNA"/>
</dbReference>
<keyword evidence="1" id="KW-0812">Transmembrane</keyword>
<feature type="transmembrane region" description="Helical" evidence="1">
    <location>
        <begin position="113"/>
        <end position="135"/>
    </location>
</feature>
<dbReference type="Proteomes" id="UP001208570">
    <property type="component" value="Unassembled WGS sequence"/>
</dbReference>
<proteinExistence type="predicted"/>
<sequence>MLYKVNTFRKDTNMSSYSPSGSSTEVVDYEYSAILKDYQQLKTEHFRHGGTYLNPLNSILLLGNEADKCVELRVAVKYLTTHVALTKTCTVEAIMGLSVNASFCFCPRRKEPYWLLLSSAEFLLVQLFMFAGIYITRRLNEISTLDCVRRAQKRDLWILISAFEVSSLCGILYDITLQTSPYAANLFSSVWIIHGA</sequence>
<feature type="transmembrane region" description="Helical" evidence="1">
    <location>
        <begin position="156"/>
        <end position="173"/>
    </location>
</feature>
<gene>
    <name evidence="2" type="ORF">LSH36_146g01015</name>
</gene>
<dbReference type="PANTHER" id="PTHR38553">
    <property type="entry name" value="PROTEIN CBG19621"/>
    <property type="match status" value="1"/>
</dbReference>
<evidence type="ECO:0000313" key="2">
    <source>
        <dbReference type="EMBL" id="KAK2159780.1"/>
    </source>
</evidence>
<dbReference type="PANTHER" id="PTHR38553:SF1">
    <property type="entry name" value="G PROTEIN-COUPLED RECEPTOR"/>
    <property type="match status" value="1"/>
</dbReference>
<accession>A0AAD9JX34</accession>
<comment type="caution">
    <text evidence="2">The sequence shown here is derived from an EMBL/GenBank/DDBJ whole genome shotgun (WGS) entry which is preliminary data.</text>
</comment>
<organism evidence="2 3">
    <name type="scientific">Paralvinella palmiformis</name>
    <dbReference type="NCBI Taxonomy" id="53620"/>
    <lineage>
        <taxon>Eukaryota</taxon>
        <taxon>Metazoa</taxon>
        <taxon>Spiralia</taxon>
        <taxon>Lophotrochozoa</taxon>
        <taxon>Annelida</taxon>
        <taxon>Polychaeta</taxon>
        <taxon>Sedentaria</taxon>
        <taxon>Canalipalpata</taxon>
        <taxon>Terebellida</taxon>
        <taxon>Terebelliformia</taxon>
        <taxon>Alvinellidae</taxon>
        <taxon>Paralvinella</taxon>
    </lineage>
</organism>
<keyword evidence="3" id="KW-1185">Reference proteome</keyword>
<name>A0AAD9JX34_9ANNE</name>
<evidence type="ECO:0000256" key="1">
    <source>
        <dbReference type="SAM" id="Phobius"/>
    </source>
</evidence>
<dbReference type="AlphaFoldDB" id="A0AAD9JX34"/>
<keyword evidence="1" id="KW-0472">Membrane</keyword>
<keyword evidence="1" id="KW-1133">Transmembrane helix</keyword>
<reference evidence="2" key="1">
    <citation type="journal article" date="2023" name="Mol. Biol. Evol.">
        <title>Third-Generation Sequencing Reveals the Adaptive Role of the Epigenome in Three Deep-Sea Polychaetes.</title>
        <authorList>
            <person name="Perez M."/>
            <person name="Aroh O."/>
            <person name="Sun Y."/>
            <person name="Lan Y."/>
            <person name="Juniper S.K."/>
            <person name="Young C.R."/>
            <person name="Angers B."/>
            <person name="Qian P.Y."/>
        </authorList>
    </citation>
    <scope>NUCLEOTIDE SEQUENCE</scope>
    <source>
        <strain evidence="2">P08H-3</strain>
    </source>
</reference>
<protein>
    <submittedName>
        <fullName evidence="2">Uncharacterized protein</fullName>
    </submittedName>
</protein>
<evidence type="ECO:0000313" key="3">
    <source>
        <dbReference type="Proteomes" id="UP001208570"/>
    </source>
</evidence>